<evidence type="ECO:0000256" key="1">
    <source>
        <dbReference type="ARBA" id="ARBA00022723"/>
    </source>
</evidence>
<organism evidence="6 7">
    <name type="scientific">Mytilus galloprovincialis</name>
    <name type="common">Mediterranean mussel</name>
    <dbReference type="NCBI Taxonomy" id="29158"/>
    <lineage>
        <taxon>Eukaryota</taxon>
        <taxon>Metazoa</taxon>
        <taxon>Spiralia</taxon>
        <taxon>Lophotrochozoa</taxon>
        <taxon>Mollusca</taxon>
        <taxon>Bivalvia</taxon>
        <taxon>Autobranchia</taxon>
        <taxon>Pteriomorphia</taxon>
        <taxon>Mytilida</taxon>
        <taxon>Mytiloidea</taxon>
        <taxon>Mytilidae</taxon>
        <taxon>Mytilinae</taxon>
        <taxon>Mytilus</taxon>
    </lineage>
</organism>
<gene>
    <name evidence="6" type="ORF">MGAL_10B064708</name>
</gene>
<accession>A0A8B6DNA7</accession>
<feature type="domain" description="FYVE-type" evidence="5">
    <location>
        <begin position="77"/>
        <end position="137"/>
    </location>
</feature>
<dbReference type="Pfam" id="PF01363">
    <property type="entry name" value="FYVE"/>
    <property type="match status" value="1"/>
</dbReference>
<dbReference type="InterPro" id="IPR013083">
    <property type="entry name" value="Znf_RING/FYVE/PHD"/>
</dbReference>
<dbReference type="Proteomes" id="UP000596742">
    <property type="component" value="Unassembled WGS sequence"/>
</dbReference>
<dbReference type="PROSITE" id="PS50178">
    <property type="entry name" value="ZF_FYVE"/>
    <property type="match status" value="1"/>
</dbReference>
<evidence type="ECO:0000256" key="4">
    <source>
        <dbReference type="PROSITE-ProRule" id="PRU00091"/>
    </source>
</evidence>
<dbReference type="Gene3D" id="3.30.40.10">
    <property type="entry name" value="Zinc/RING finger domain, C3HC4 (zinc finger)"/>
    <property type="match status" value="1"/>
</dbReference>
<dbReference type="InterPro" id="IPR016024">
    <property type="entry name" value="ARM-type_fold"/>
</dbReference>
<keyword evidence="7" id="KW-1185">Reference proteome</keyword>
<dbReference type="Gene3D" id="1.25.10.10">
    <property type="entry name" value="Leucine-rich Repeat Variant"/>
    <property type="match status" value="1"/>
</dbReference>
<evidence type="ECO:0000256" key="2">
    <source>
        <dbReference type="ARBA" id="ARBA00022771"/>
    </source>
</evidence>
<dbReference type="InterPro" id="IPR017455">
    <property type="entry name" value="Znf_FYVE-rel"/>
</dbReference>
<dbReference type="InterPro" id="IPR052113">
    <property type="entry name" value="FYVE-type_Zinc_Finger"/>
</dbReference>
<evidence type="ECO:0000259" key="5">
    <source>
        <dbReference type="PROSITE" id="PS50178"/>
    </source>
</evidence>
<comment type="caution">
    <text evidence="6">The sequence shown here is derived from an EMBL/GenBank/DDBJ whole genome shotgun (WGS) entry which is preliminary data.</text>
</comment>
<dbReference type="EMBL" id="UYJE01003671">
    <property type="protein sequence ID" value="VDI21382.1"/>
    <property type="molecule type" value="Genomic_DNA"/>
</dbReference>
<reference evidence="6" key="1">
    <citation type="submission" date="2018-11" db="EMBL/GenBank/DDBJ databases">
        <authorList>
            <person name="Alioto T."/>
            <person name="Alioto T."/>
        </authorList>
    </citation>
    <scope>NUCLEOTIDE SEQUENCE</scope>
</reference>
<dbReference type="InterPro" id="IPR011011">
    <property type="entry name" value="Znf_FYVE_PHD"/>
</dbReference>
<dbReference type="InterPro" id="IPR000306">
    <property type="entry name" value="Znf_FYVE"/>
</dbReference>
<dbReference type="SUPFAM" id="SSF57903">
    <property type="entry name" value="FYVE/PHD zinc finger"/>
    <property type="match status" value="1"/>
</dbReference>
<dbReference type="OrthoDB" id="5872154at2759"/>
<keyword evidence="2 4" id="KW-0863">Zinc-finger</keyword>
<protein>
    <recommendedName>
        <fullName evidence="5">FYVE-type domain-containing protein</fullName>
    </recommendedName>
</protein>
<dbReference type="InterPro" id="IPR011989">
    <property type="entry name" value="ARM-like"/>
</dbReference>
<evidence type="ECO:0000256" key="3">
    <source>
        <dbReference type="ARBA" id="ARBA00022833"/>
    </source>
</evidence>
<name>A0A8B6DNA7_MYTGA</name>
<dbReference type="GO" id="GO:0008270">
    <property type="term" value="F:zinc ion binding"/>
    <property type="evidence" value="ECO:0007669"/>
    <property type="project" value="UniProtKB-KW"/>
</dbReference>
<keyword evidence="3" id="KW-0862">Zinc</keyword>
<dbReference type="AlphaFoldDB" id="A0A8B6DNA7"/>
<proteinExistence type="predicted"/>
<keyword evidence="1" id="KW-0479">Metal-binding</keyword>
<dbReference type="PANTHER" id="PTHR39490">
    <property type="entry name" value="ARRESTIN DOMAIN-CONTAINING PROTEIN D"/>
    <property type="match status" value="1"/>
</dbReference>
<sequence length="509" mass="56428">MEPTCVSIIKVYSYTEKYVSAELTKQTPLAQNLGDNLGSDVGVSWCHTSKKLGVWSLGWLSRKLNCTSTEVAKWMSDDEASNCVLCQNKFNQLRRKHHCRMCGRILCSKCCKEKMPLPQLRCEEPERVCEICRPAAECVTKSRSTILSFKFEAVKGIVSMCKEEKGLCKLVELGGVQMLISMSKEPDAALRAMIAEGLHILSTHQPLHQMLAVVGVIKALCWMISACDIVTEEKAVIDSLSALTIFCKLNEFKMKALQDGALDAVLKLFQAQTTPAISLVAVSTLSLLMENPNTHTKIMDNPGNILRNMLLLCGSEDEQMQEISLKTLSHLSMGTDWHRHKIVQEDFTAGQMMLKVMRSKPKNNQILCNATCLVANLSTSSEDQGGLQELLSCLCEIMKSDVKSSALLVQISRAMANFAAFPQNTDKLLQHLPVIVYKFLKSPDNIVKMHGMRAVLHLLSKKPSNTVEELLRDGAGDLLTNISRLPGVIDAIQTSLLTQAPSRSRPSFR</sequence>
<dbReference type="PANTHER" id="PTHR39490:SF9">
    <property type="entry name" value="FYVE-TYPE DOMAIN-CONTAINING PROTEIN"/>
    <property type="match status" value="1"/>
</dbReference>
<evidence type="ECO:0000313" key="6">
    <source>
        <dbReference type="EMBL" id="VDI21382.1"/>
    </source>
</evidence>
<dbReference type="SMART" id="SM00064">
    <property type="entry name" value="FYVE"/>
    <property type="match status" value="1"/>
</dbReference>
<dbReference type="SUPFAM" id="SSF48371">
    <property type="entry name" value="ARM repeat"/>
    <property type="match status" value="1"/>
</dbReference>
<evidence type="ECO:0000313" key="7">
    <source>
        <dbReference type="Proteomes" id="UP000596742"/>
    </source>
</evidence>